<organism evidence="2 3">
    <name type="scientific">Arthrobacter bambusae</name>
    <dbReference type="NCBI Taxonomy" id="1338426"/>
    <lineage>
        <taxon>Bacteria</taxon>
        <taxon>Bacillati</taxon>
        <taxon>Actinomycetota</taxon>
        <taxon>Actinomycetes</taxon>
        <taxon>Micrococcales</taxon>
        <taxon>Micrococcaceae</taxon>
        <taxon>Arthrobacter</taxon>
    </lineage>
</organism>
<sequence length="147" mass="16192">MIPPVEAEDTAPLSIWVEESIGQKLPHRPNGRAPIRRDRDKNIRMMVKENLPASTAWRNQTPPSVTSSGDSQKLLCSRSGRNSQGNELGARTTGEVVDIHCLVNASVNIHCRCRNSVIAVVSEASRQGLRSINDTALSSKWFHNGPR</sequence>
<protein>
    <submittedName>
        <fullName evidence="2">Uncharacterized protein</fullName>
    </submittedName>
</protein>
<name>A0ABV2PA80_9MICC</name>
<gene>
    <name evidence="2" type="ORF">ABIE37_003472</name>
</gene>
<feature type="region of interest" description="Disordered" evidence="1">
    <location>
        <begin position="47"/>
        <end position="88"/>
    </location>
</feature>
<reference evidence="2 3" key="1">
    <citation type="submission" date="2024-06" db="EMBL/GenBank/DDBJ databases">
        <title>Sorghum-associated microbial communities from plants grown in Nebraska, USA.</title>
        <authorList>
            <person name="Schachtman D."/>
        </authorList>
    </citation>
    <scope>NUCLEOTIDE SEQUENCE [LARGE SCALE GENOMIC DNA]</scope>
    <source>
        <strain evidence="2 3">3552</strain>
    </source>
</reference>
<dbReference type="EMBL" id="JBEPSN010000009">
    <property type="protein sequence ID" value="MET4541674.1"/>
    <property type="molecule type" value="Genomic_DNA"/>
</dbReference>
<dbReference type="Proteomes" id="UP001549307">
    <property type="component" value="Unassembled WGS sequence"/>
</dbReference>
<keyword evidence="3" id="KW-1185">Reference proteome</keyword>
<comment type="caution">
    <text evidence="2">The sequence shown here is derived from an EMBL/GenBank/DDBJ whole genome shotgun (WGS) entry which is preliminary data.</text>
</comment>
<proteinExistence type="predicted"/>
<accession>A0ABV2PA80</accession>
<feature type="compositionally biased region" description="Polar residues" evidence="1">
    <location>
        <begin position="52"/>
        <end position="71"/>
    </location>
</feature>
<evidence type="ECO:0000256" key="1">
    <source>
        <dbReference type="SAM" id="MobiDB-lite"/>
    </source>
</evidence>
<evidence type="ECO:0000313" key="3">
    <source>
        <dbReference type="Proteomes" id="UP001549307"/>
    </source>
</evidence>
<evidence type="ECO:0000313" key="2">
    <source>
        <dbReference type="EMBL" id="MET4541674.1"/>
    </source>
</evidence>